<dbReference type="RefSeq" id="XP_033444076.1">
    <property type="nucleotide sequence ID" value="XM_033597053.1"/>
</dbReference>
<feature type="domain" description="Zn(2)-C6 fungal-type" evidence="4">
    <location>
        <begin position="18"/>
        <end position="49"/>
    </location>
</feature>
<dbReference type="GO" id="GO:0000981">
    <property type="term" value="F:DNA-binding transcription factor activity, RNA polymerase II-specific"/>
    <property type="evidence" value="ECO:0007669"/>
    <property type="project" value="InterPro"/>
</dbReference>
<name>A0A6A5R879_9PLEO</name>
<evidence type="ECO:0000256" key="3">
    <source>
        <dbReference type="ARBA" id="ARBA00023242"/>
    </source>
</evidence>
<dbReference type="GO" id="GO:0006351">
    <property type="term" value="P:DNA-templated transcription"/>
    <property type="evidence" value="ECO:0007669"/>
    <property type="project" value="InterPro"/>
</dbReference>
<dbReference type="AlphaFoldDB" id="A0A6A5R879"/>
<organism evidence="5 6">
    <name type="scientific">Didymella exigua CBS 183.55</name>
    <dbReference type="NCBI Taxonomy" id="1150837"/>
    <lineage>
        <taxon>Eukaryota</taxon>
        <taxon>Fungi</taxon>
        <taxon>Dikarya</taxon>
        <taxon>Ascomycota</taxon>
        <taxon>Pezizomycotina</taxon>
        <taxon>Dothideomycetes</taxon>
        <taxon>Pleosporomycetidae</taxon>
        <taxon>Pleosporales</taxon>
        <taxon>Pleosporineae</taxon>
        <taxon>Didymellaceae</taxon>
        <taxon>Didymella</taxon>
    </lineage>
</organism>
<sequence>MPSTTRGVHRSTQRAPMSCTLCASRKVKCSKTIPCQACLSRGTAADCKREVVMVRGRVRTADVPGSSASIAELLLENARLSDLVERSADTESSNAPALDLTEYHEKRLHAAVGQVYRPRTVASSLDIALPTRHCSRVFVEFAEMWTSWVHFGCFFPNFRKEHDQFWMQDGNLPAWDPLWLALYFAVLASALVFMSDDDFAQSEAPLASRSQLTWNWYSAALFYMDQGDFSQKLQIHVVQAIAVLGNVASTIGETHRHLSLWAVAIRVAQQLNLGCDEMNLSENIVQQESRRRLWWTLVICEW</sequence>
<protein>
    <recommendedName>
        <fullName evidence="4">Zn(2)-C6 fungal-type domain-containing protein</fullName>
    </recommendedName>
</protein>
<comment type="subcellular location">
    <subcellularLocation>
        <location evidence="1">Nucleus</location>
    </subcellularLocation>
</comment>
<keyword evidence="3" id="KW-0539">Nucleus</keyword>
<dbReference type="GO" id="GO:0005634">
    <property type="term" value="C:nucleus"/>
    <property type="evidence" value="ECO:0007669"/>
    <property type="project" value="UniProtKB-SubCell"/>
</dbReference>
<evidence type="ECO:0000259" key="4">
    <source>
        <dbReference type="PROSITE" id="PS50048"/>
    </source>
</evidence>
<keyword evidence="2" id="KW-0479">Metal-binding</keyword>
<accession>A0A6A5R879</accession>
<evidence type="ECO:0000256" key="2">
    <source>
        <dbReference type="ARBA" id="ARBA00022723"/>
    </source>
</evidence>
<keyword evidence="6" id="KW-1185">Reference proteome</keyword>
<evidence type="ECO:0000313" key="6">
    <source>
        <dbReference type="Proteomes" id="UP000800082"/>
    </source>
</evidence>
<dbReference type="InterPro" id="IPR036864">
    <property type="entry name" value="Zn2-C6_fun-type_DNA-bd_sf"/>
</dbReference>
<evidence type="ECO:0000256" key="1">
    <source>
        <dbReference type="ARBA" id="ARBA00004123"/>
    </source>
</evidence>
<dbReference type="GeneID" id="54354720"/>
<dbReference type="InterPro" id="IPR050613">
    <property type="entry name" value="Sec_Metabolite_Reg"/>
</dbReference>
<dbReference type="CDD" id="cd12148">
    <property type="entry name" value="fungal_TF_MHR"/>
    <property type="match status" value="1"/>
</dbReference>
<dbReference type="Pfam" id="PF00172">
    <property type="entry name" value="Zn_clus"/>
    <property type="match status" value="1"/>
</dbReference>
<dbReference type="PANTHER" id="PTHR31001:SF90">
    <property type="entry name" value="CENTROMERE DNA-BINDING PROTEIN COMPLEX CBF3 SUBUNIT B"/>
    <property type="match status" value="1"/>
</dbReference>
<dbReference type="PROSITE" id="PS00463">
    <property type="entry name" value="ZN2_CY6_FUNGAL_1"/>
    <property type="match status" value="1"/>
</dbReference>
<dbReference type="Proteomes" id="UP000800082">
    <property type="component" value="Unassembled WGS sequence"/>
</dbReference>
<dbReference type="GO" id="GO:0003677">
    <property type="term" value="F:DNA binding"/>
    <property type="evidence" value="ECO:0007669"/>
    <property type="project" value="InterPro"/>
</dbReference>
<dbReference type="OrthoDB" id="1747771at2759"/>
<dbReference type="PROSITE" id="PS50048">
    <property type="entry name" value="ZN2_CY6_FUNGAL_2"/>
    <property type="match status" value="1"/>
</dbReference>
<dbReference type="SUPFAM" id="SSF57701">
    <property type="entry name" value="Zn2/Cys6 DNA-binding domain"/>
    <property type="match status" value="1"/>
</dbReference>
<gene>
    <name evidence="5" type="ORF">M421DRAFT_74518</name>
</gene>
<reference evidence="5" key="1">
    <citation type="journal article" date="2020" name="Stud. Mycol.">
        <title>101 Dothideomycetes genomes: a test case for predicting lifestyles and emergence of pathogens.</title>
        <authorList>
            <person name="Haridas S."/>
            <person name="Albert R."/>
            <person name="Binder M."/>
            <person name="Bloem J."/>
            <person name="Labutti K."/>
            <person name="Salamov A."/>
            <person name="Andreopoulos B."/>
            <person name="Baker S."/>
            <person name="Barry K."/>
            <person name="Bills G."/>
            <person name="Bluhm B."/>
            <person name="Cannon C."/>
            <person name="Castanera R."/>
            <person name="Culley D."/>
            <person name="Daum C."/>
            <person name="Ezra D."/>
            <person name="Gonzalez J."/>
            <person name="Henrissat B."/>
            <person name="Kuo A."/>
            <person name="Liang C."/>
            <person name="Lipzen A."/>
            <person name="Lutzoni F."/>
            <person name="Magnuson J."/>
            <person name="Mondo S."/>
            <person name="Nolan M."/>
            <person name="Ohm R."/>
            <person name="Pangilinan J."/>
            <person name="Park H.-J."/>
            <person name="Ramirez L."/>
            <person name="Alfaro M."/>
            <person name="Sun H."/>
            <person name="Tritt A."/>
            <person name="Yoshinaga Y."/>
            <person name="Zwiers L.-H."/>
            <person name="Turgeon B."/>
            <person name="Goodwin S."/>
            <person name="Spatafora J."/>
            <person name="Crous P."/>
            <person name="Grigoriev I."/>
        </authorList>
    </citation>
    <scope>NUCLEOTIDE SEQUENCE</scope>
    <source>
        <strain evidence="5">CBS 183.55</strain>
    </source>
</reference>
<dbReference type="EMBL" id="ML979001">
    <property type="protein sequence ID" value="KAF1923823.1"/>
    <property type="molecule type" value="Genomic_DNA"/>
</dbReference>
<dbReference type="SMART" id="SM00066">
    <property type="entry name" value="GAL4"/>
    <property type="match status" value="1"/>
</dbReference>
<dbReference type="InterPro" id="IPR001138">
    <property type="entry name" value="Zn2Cys6_DnaBD"/>
</dbReference>
<dbReference type="InterPro" id="IPR007219">
    <property type="entry name" value="XnlR_reg_dom"/>
</dbReference>
<dbReference type="CDD" id="cd00067">
    <property type="entry name" value="GAL4"/>
    <property type="match status" value="1"/>
</dbReference>
<dbReference type="GO" id="GO:0008270">
    <property type="term" value="F:zinc ion binding"/>
    <property type="evidence" value="ECO:0007669"/>
    <property type="project" value="InterPro"/>
</dbReference>
<dbReference type="Gene3D" id="4.10.240.10">
    <property type="entry name" value="Zn(2)-C6 fungal-type DNA-binding domain"/>
    <property type="match status" value="1"/>
</dbReference>
<dbReference type="PANTHER" id="PTHR31001">
    <property type="entry name" value="UNCHARACTERIZED TRANSCRIPTIONAL REGULATORY PROTEIN"/>
    <property type="match status" value="1"/>
</dbReference>
<dbReference type="Pfam" id="PF04082">
    <property type="entry name" value="Fungal_trans"/>
    <property type="match status" value="1"/>
</dbReference>
<proteinExistence type="predicted"/>
<feature type="non-terminal residue" evidence="5">
    <location>
        <position position="302"/>
    </location>
</feature>
<evidence type="ECO:0000313" key="5">
    <source>
        <dbReference type="EMBL" id="KAF1923823.1"/>
    </source>
</evidence>